<reference evidence="6 7" key="1">
    <citation type="journal article" date="2010" name="Stand. Genomic Sci.">
        <title>Complete genome sequence of Thermosediminibacter oceani type strain (JW/IW-1228P).</title>
        <authorList>
            <person name="Pitluck S."/>
            <person name="Yasawong M."/>
            <person name="Munk C."/>
            <person name="Nolan M."/>
            <person name="Lapidus A."/>
            <person name="Lucas S."/>
            <person name="Glavina Del Rio T."/>
            <person name="Tice H."/>
            <person name="Cheng J.F."/>
            <person name="Bruce D."/>
            <person name="Detter C."/>
            <person name="Tapia R."/>
            <person name="Han C."/>
            <person name="Goodwin L."/>
            <person name="Liolios K."/>
            <person name="Ivanova N."/>
            <person name="Mavromatis K."/>
            <person name="Mikhailova N."/>
            <person name="Pati A."/>
            <person name="Chen A."/>
            <person name="Palaniappan K."/>
            <person name="Land M."/>
            <person name="Hauser L."/>
            <person name="Chang Y.J."/>
            <person name="Jeffries C.D."/>
            <person name="Rohde M."/>
            <person name="Spring S."/>
            <person name="Sikorski J."/>
            <person name="Goker M."/>
            <person name="Woyke T."/>
            <person name="Bristow J."/>
            <person name="Eisen J.A."/>
            <person name="Markowitz V."/>
            <person name="Hugenholtz P."/>
            <person name="Kyrpides N.C."/>
            <person name="Klenk H.P."/>
        </authorList>
    </citation>
    <scope>NUCLEOTIDE SEQUENCE [LARGE SCALE GENOMIC DNA]</scope>
    <source>
        <strain evidence="7">ATCC BAA-1034 / DSM 16646 / JW/IW-1228P</strain>
    </source>
</reference>
<evidence type="ECO:0000256" key="1">
    <source>
        <dbReference type="ARBA" id="ARBA00022723"/>
    </source>
</evidence>
<evidence type="ECO:0000259" key="5">
    <source>
        <dbReference type="SMART" id="SM00829"/>
    </source>
</evidence>
<gene>
    <name evidence="6" type="ordered locus">Toce_1442</name>
</gene>
<dbReference type="KEGG" id="toc:Toce_1442"/>
<sequence length="343" mass="37407">MKALLKKENGYGNMELVEIDEPTINDDQVKIKVAYSGICGSDIHSYKGEYKNLRPPVVLGHEFSGVVVEVGKNVKGIKVGDKVTSETTFYICGECDYCKSVDYNLCPDRKGIGTQVNGSFAEYVVARKESIHVLPDNVDLLSASITEALACAVHAVLEKTNVELGDVVLIFGPGPIGLLTAQIVKARGGYVILAGLTKDEDRFKVARELGIDKTVDIEKENLEEIVSTLTNGYGVDKVFECSGSVKALNSGISLVRKKGTIVQVGIFAKAYNEVDLEKIVQKEICYIGSRSQKPSSWKLALYLLETGKVNAKAIISDIYDLEDWSEAFEKVMKGEGLKAVLKP</sequence>
<dbReference type="Pfam" id="PF08240">
    <property type="entry name" value="ADH_N"/>
    <property type="match status" value="1"/>
</dbReference>
<dbReference type="SUPFAM" id="SSF50129">
    <property type="entry name" value="GroES-like"/>
    <property type="match status" value="1"/>
</dbReference>
<feature type="domain" description="Enoyl reductase (ER)" evidence="5">
    <location>
        <begin position="12"/>
        <end position="341"/>
    </location>
</feature>
<proteinExistence type="inferred from homology"/>
<dbReference type="CDD" id="cd08258">
    <property type="entry name" value="Zn_ADH4"/>
    <property type="match status" value="1"/>
</dbReference>
<evidence type="ECO:0000256" key="4">
    <source>
        <dbReference type="RuleBase" id="RU361277"/>
    </source>
</evidence>
<keyword evidence="1 4" id="KW-0479">Metal-binding</keyword>
<evidence type="ECO:0000256" key="2">
    <source>
        <dbReference type="ARBA" id="ARBA00022833"/>
    </source>
</evidence>
<evidence type="ECO:0000313" key="6">
    <source>
        <dbReference type="EMBL" id="ADL08195.1"/>
    </source>
</evidence>
<protein>
    <submittedName>
        <fullName evidence="6">Alcohol dehydrogenase GroES domain protein</fullName>
    </submittedName>
</protein>
<dbReference type="PROSITE" id="PS00059">
    <property type="entry name" value="ADH_ZINC"/>
    <property type="match status" value="1"/>
</dbReference>
<dbReference type="InterPro" id="IPR013154">
    <property type="entry name" value="ADH-like_N"/>
</dbReference>
<accession>D9RXX1</accession>
<dbReference type="GO" id="GO:0016491">
    <property type="term" value="F:oxidoreductase activity"/>
    <property type="evidence" value="ECO:0007669"/>
    <property type="project" value="UniProtKB-KW"/>
</dbReference>
<organism evidence="6 7">
    <name type="scientific">Thermosediminibacter oceani (strain ATCC BAA-1034 / DSM 16646 / JW/IW-1228P)</name>
    <dbReference type="NCBI Taxonomy" id="555079"/>
    <lineage>
        <taxon>Bacteria</taxon>
        <taxon>Bacillati</taxon>
        <taxon>Bacillota</taxon>
        <taxon>Clostridia</taxon>
        <taxon>Thermosediminibacterales</taxon>
        <taxon>Thermosediminibacteraceae</taxon>
        <taxon>Thermosediminibacter</taxon>
    </lineage>
</organism>
<dbReference type="SUPFAM" id="SSF51735">
    <property type="entry name" value="NAD(P)-binding Rossmann-fold domains"/>
    <property type="match status" value="1"/>
</dbReference>
<evidence type="ECO:0000313" key="7">
    <source>
        <dbReference type="Proteomes" id="UP000000272"/>
    </source>
</evidence>
<dbReference type="RefSeq" id="WP_013276226.1">
    <property type="nucleotide sequence ID" value="NC_014377.1"/>
</dbReference>
<keyword evidence="7" id="KW-1185">Reference proteome</keyword>
<dbReference type="SMART" id="SM00829">
    <property type="entry name" value="PKS_ER"/>
    <property type="match status" value="1"/>
</dbReference>
<dbReference type="PANTHER" id="PTHR43401">
    <property type="entry name" value="L-THREONINE 3-DEHYDROGENASE"/>
    <property type="match status" value="1"/>
</dbReference>
<dbReference type="PANTHER" id="PTHR43401:SF2">
    <property type="entry name" value="L-THREONINE 3-DEHYDROGENASE"/>
    <property type="match status" value="1"/>
</dbReference>
<dbReference type="InterPro" id="IPR020843">
    <property type="entry name" value="ER"/>
</dbReference>
<dbReference type="eggNOG" id="COG1063">
    <property type="taxonomic scope" value="Bacteria"/>
</dbReference>
<dbReference type="Gene3D" id="3.40.50.720">
    <property type="entry name" value="NAD(P)-binding Rossmann-like Domain"/>
    <property type="match status" value="1"/>
</dbReference>
<dbReference type="Proteomes" id="UP000000272">
    <property type="component" value="Chromosome"/>
</dbReference>
<dbReference type="Pfam" id="PF00107">
    <property type="entry name" value="ADH_zinc_N"/>
    <property type="match status" value="1"/>
</dbReference>
<dbReference type="InterPro" id="IPR013149">
    <property type="entry name" value="ADH-like_C"/>
</dbReference>
<dbReference type="InterPro" id="IPR011032">
    <property type="entry name" value="GroES-like_sf"/>
</dbReference>
<dbReference type="AlphaFoldDB" id="D9RXX1"/>
<evidence type="ECO:0000256" key="3">
    <source>
        <dbReference type="ARBA" id="ARBA00023002"/>
    </source>
</evidence>
<keyword evidence="3" id="KW-0560">Oxidoreductase</keyword>
<dbReference type="InterPro" id="IPR036291">
    <property type="entry name" value="NAD(P)-bd_dom_sf"/>
</dbReference>
<dbReference type="InterPro" id="IPR002328">
    <property type="entry name" value="ADH_Zn_CS"/>
</dbReference>
<comment type="similarity">
    <text evidence="4">Belongs to the zinc-containing alcohol dehydrogenase family.</text>
</comment>
<dbReference type="GO" id="GO:0008270">
    <property type="term" value="F:zinc ion binding"/>
    <property type="evidence" value="ECO:0007669"/>
    <property type="project" value="InterPro"/>
</dbReference>
<dbReference type="HOGENOM" id="CLU_026673_11_0_9"/>
<comment type="cofactor">
    <cofactor evidence="4">
        <name>Zn(2+)</name>
        <dbReference type="ChEBI" id="CHEBI:29105"/>
    </cofactor>
</comment>
<dbReference type="InterPro" id="IPR050129">
    <property type="entry name" value="Zn_alcohol_dh"/>
</dbReference>
<dbReference type="STRING" id="555079.Toce_1442"/>
<dbReference type="EMBL" id="CP002131">
    <property type="protein sequence ID" value="ADL08195.1"/>
    <property type="molecule type" value="Genomic_DNA"/>
</dbReference>
<dbReference type="Gene3D" id="3.90.180.10">
    <property type="entry name" value="Medium-chain alcohol dehydrogenases, catalytic domain"/>
    <property type="match status" value="1"/>
</dbReference>
<name>D9RXX1_THEOJ</name>
<dbReference type="OrthoDB" id="9777057at2"/>
<keyword evidence="2 4" id="KW-0862">Zinc</keyword>